<name>A0A8H6U759_9PEZI</name>
<gene>
    <name evidence="2" type="ORF">CMUS01_02917</name>
</gene>
<comment type="caution">
    <text evidence="2">The sequence shown here is derived from an EMBL/GenBank/DDBJ whole genome shotgun (WGS) entry which is preliminary data.</text>
</comment>
<proteinExistence type="predicted"/>
<feature type="region of interest" description="Disordered" evidence="1">
    <location>
        <begin position="1"/>
        <end position="34"/>
    </location>
</feature>
<feature type="region of interest" description="Disordered" evidence="1">
    <location>
        <begin position="41"/>
        <end position="60"/>
    </location>
</feature>
<evidence type="ECO:0000256" key="1">
    <source>
        <dbReference type="SAM" id="MobiDB-lite"/>
    </source>
</evidence>
<dbReference type="AlphaFoldDB" id="A0A8H6U759"/>
<evidence type="ECO:0000313" key="3">
    <source>
        <dbReference type="Proteomes" id="UP000639643"/>
    </source>
</evidence>
<dbReference type="EMBL" id="WIGM01000065">
    <property type="protein sequence ID" value="KAF6842601.1"/>
    <property type="molecule type" value="Genomic_DNA"/>
</dbReference>
<feature type="compositionally biased region" description="Low complexity" evidence="1">
    <location>
        <begin position="8"/>
        <end position="17"/>
    </location>
</feature>
<organism evidence="2 3">
    <name type="scientific">Colletotrichum musicola</name>
    <dbReference type="NCBI Taxonomy" id="2175873"/>
    <lineage>
        <taxon>Eukaryota</taxon>
        <taxon>Fungi</taxon>
        <taxon>Dikarya</taxon>
        <taxon>Ascomycota</taxon>
        <taxon>Pezizomycotina</taxon>
        <taxon>Sordariomycetes</taxon>
        <taxon>Hypocreomycetidae</taxon>
        <taxon>Glomerellales</taxon>
        <taxon>Glomerellaceae</taxon>
        <taxon>Colletotrichum</taxon>
        <taxon>Colletotrichum orchidearum species complex</taxon>
    </lineage>
</organism>
<sequence length="193" mass="22283">MHRRKAAAAESSRRAAAVEGDNNSPSPFSKLQGLISRRTPTTTRTEYHWHHPSSPCTQHRPLSQQLIKVHDGLEMGEVESVIGGSDYWLEGLRWRAVSHYRDPAQKYAANVWLTLRDLPRQLQAGVPWSPGYQEGKEVIERPAPGRRWRRTLFWKDPRMEAAWKATIEVTSKDARELLDLDPRELIVFENMYT</sequence>
<evidence type="ECO:0000313" key="2">
    <source>
        <dbReference type="EMBL" id="KAF6842601.1"/>
    </source>
</evidence>
<protein>
    <submittedName>
        <fullName evidence="2">Uncharacterized protein</fullName>
    </submittedName>
</protein>
<dbReference type="Proteomes" id="UP000639643">
    <property type="component" value="Unassembled WGS sequence"/>
</dbReference>
<accession>A0A8H6U759</accession>
<reference evidence="2" key="1">
    <citation type="journal article" date="2020" name="Phytopathology">
        <title>Genome Sequence Resources of Colletotrichum truncatum, C. plurivorum, C. musicola, and C. sojae: Four Species Pathogenic to Soybean (Glycine max).</title>
        <authorList>
            <person name="Rogerio F."/>
            <person name="Boufleur T.R."/>
            <person name="Ciampi-Guillardi M."/>
            <person name="Sukno S.A."/>
            <person name="Thon M.R."/>
            <person name="Massola Junior N.S."/>
            <person name="Baroncelli R."/>
        </authorList>
    </citation>
    <scope>NUCLEOTIDE SEQUENCE</scope>
    <source>
        <strain evidence="2">LFN0074</strain>
    </source>
</reference>
<keyword evidence="3" id="KW-1185">Reference proteome</keyword>